<dbReference type="InterPro" id="IPR009045">
    <property type="entry name" value="Zn_M74/Hedgehog-like"/>
</dbReference>
<dbReference type="GO" id="GO:0160237">
    <property type="term" value="F:D-Ala-D-Ala dipeptidase activity"/>
    <property type="evidence" value="ECO:0007669"/>
    <property type="project" value="UniProtKB-EC"/>
</dbReference>
<dbReference type="PIRSF" id="PIRSF026671">
    <property type="entry name" value="AA_dipeptidase"/>
    <property type="match status" value="1"/>
</dbReference>
<keyword evidence="3 9" id="KW-0479">Metal-binding</keyword>
<comment type="caution">
    <text evidence="11">The sequence shown here is derived from an EMBL/GenBank/DDBJ whole genome shotgun (WGS) entry which is preliminary data.</text>
</comment>
<feature type="active site" description="Proton donor/acceptor" evidence="9">
    <location>
        <position position="192"/>
    </location>
</feature>
<dbReference type="GO" id="GO:0008270">
    <property type="term" value="F:zinc ion binding"/>
    <property type="evidence" value="ECO:0007669"/>
    <property type="project" value="UniProtKB-UniRule"/>
</dbReference>
<dbReference type="HAMAP" id="MF_01924">
    <property type="entry name" value="A_A_dipeptidase"/>
    <property type="match status" value="1"/>
</dbReference>
<dbReference type="PANTHER" id="PTHR43126">
    <property type="entry name" value="D-ALANYL-D-ALANINE DIPEPTIDASE"/>
    <property type="match status" value="1"/>
</dbReference>
<comment type="similarity">
    <text evidence="9 10">Belongs to the peptidase M15D family.</text>
</comment>
<keyword evidence="5 9" id="KW-0862">Zinc</keyword>
<dbReference type="InterPro" id="IPR000755">
    <property type="entry name" value="A_A_dipeptidase"/>
</dbReference>
<dbReference type="CDD" id="cd14843">
    <property type="entry name" value="D-Ala-D-Ala_dipeptidase_like"/>
    <property type="match status" value="1"/>
</dbReference>
<reference evidence="11 12" key="1">
    <citation type="submission" date="2017-08" db="EMBL/GenBank/DDBJ databases">
        <title>Infants hospitalized years apart are colonized by the same room-sourced microbial strains.</title>
        <authorList>
            <person name="Brooks B."/>
            <person name="Olm M.R."/>
            <person name="Firek B.A."/>
            <person name="Baker R."/>
            <person name="Thomas B.C."/>
            <person name="Morowitz M.J."/>
            <person name="Banfield J.F."/>
        </authorList>
    </citation>
    <scope>NUCLEOTIDE SEQUENCE [LARGE SCALE GENOMIC DNA]</scope>
    <source>
        <strain evidence="11">S2_003_000_R2_14</strain>
    </source>
</reference>
<dbReference type="SUPFAM" id="SSF55166">
    <property type="entry name" value="Hedgehog/DD-peptidase"/>
    <property type="match status" value="1"/>
</dbReference>
<proteinExistence type="inferred from homology"/>
<accession>A0A2W5SYX9</accession>
<evidence type="ECO:0000256" key="4">
    <source>
        <dbReference type="ARBA" id="ARBA00022801"/>
    </source>
</evidence>
<dbReference type="EC" id="3.4.13.22" evidence="9 10"/>
<dbReference type="GO" id="GO:0006508">
    <property type="term" value="P:proteolysis"/>
    <property type="evidence" value="ECO:0007669"/>
    <property type="project" value="UniProtKB-KW"/>
</dbReference>
<evidence type="ECO:0000256" key="5">
    <source>
        <dbReference type="ARBA" id="ARBA00022833"/>
    </source>
</evidence>
<comment type="cofactor">
    <cofactor evidence="9">
        <name>Zn(2+)</name>
        <dbReference type="ChEBI" id="CHEBI:29105"/>
    </cofactor>
    <text evidence="9">Binds 1 zinc ion per subunit.</text>
</comment>
<evidence type="ECO:0000313" key="11">
    <source>
        <dbReference type="EMBL" id="PZR04796.1"/>
    </source>
</evidence>
<dbReference type="EMBL" id="QFQP01000052">
    <property type="protein sequence ID" value="PZR04796.1"/>
    <property type="molecule type" value="Genomic_DNA"/>
</dbReference>
<evidence type="ECO:0000256" key="1">
    <source>
        <dbReference type="ARBA" id="ARBA00001362"/>
    </source>
</evidence>
<dbReference type="Proteomes" id="UP000249061">
    <property type="component" value="Unassembled WGS sequence"/>
</dbReference>
<keyword evidence="7 9" id="KW-0482">Metalloprotease</keyword>
<feature type="site" description="Transition state stabilizer" evidence="9">
    <location>
        <position position="78"/>
    </location>
</feature>
<dbReference type="Gene3D" id="3.30.1380.10">
    <property type="match status" value="1"/>
</dbReference>
<sequence length="222" mass="25905">MRQWDSVTIDEDGEPLVPLDGCPFSFEAPHPYVKLGAPYDGHGPWFLRKSVCKRLVDAQRRLCIHRPGWKLHLFDAWRPLAVQAFMVEQTEQSLRRQFPELSHEARMERVLTYWAPPNEDPKRPPPHSTGAAVDLTLMNEAGELLDMGSPFDEPTERSWPDHFQKLDAAVHQRRMLLCRVMRDAGFVGHRQEWWHFSFGDRAWAREMDFACARYGRAEPKRS</sequence>
<gene>
    <name evidence="11" type="ORF">DI536_33610</name>
</gene>
<evidence type="ECO:0000256" key="9">
    <source>
        <dbReference type="HAMAP-Rule" id="MF_01924"/>
    </source>
</evidence>
<dbReference type="AlphaFoldDB" id="A0A2W5SYX9"/>
<evidence type="ECO:0000256" key="10">
    <source>
        <dbReference type="PIRNR" id="PIRNR026671"/>
    </source>
</evidence>
<keyword evidence="8 10" id="KW-0961">Cell wall biogenesis/degradation</keyword>
<evidence type="ECO:0000256" key="2">
    <source>
        <dbReference type="ARBA" id="ARBA00022670"/>
    </source>
</evidence>
<keyword evidence="6 9" id="KW-0224">Dipeptidase</keyword>
<organism evidence="11 12">
    <name type="scientific">Archangium gephyra</name>
    <dbReference type="NCBI Taxonomy" id="48"/>
    <lineage>
        <taxon>Bacteria</taxon>
        <taxon>Pseudomonadati</taxon>
        <taxon>Myxococcota</taxon>
        <taxon>Myxococcia</taxon>
        <taxon>Myxococcales</taxon>
        <taxon>Cystobacterineae</taxon>
        <taxon>Archangiaceae</taxon>
        <taxon>Archangium</taxon>
    </lineage>
</organism>
<keyword evidence="2 9" id="KW-0645">Protease</keyword>
<keyword evidence="4 9" id="KW-0378">Hydrolase</keyword>
<dbReference type="GO" id="GO:0071555">
    <property type="term" value="P:cell wall organization"/>
    <property type="evidence" value="ECO:0007669"/>
    <property type="project" value="UniProtKB-KW"/>
</dbReference>
<comment type="catalytic activity">
    <reaction evidence="1 9 10">
        <text>D-alanyl-D-alanine + H2O = 2 D-alanine</text>
        <dbReference type="Rhea" id="RHEA:20661"/>
        <dbReference type="ChEBI" id="CHEBI:15377"/>
        <dbReference type="ChEBI" id="CHEBI:57416"/>
        <dbReference type="ChEBI" id="CHEBI:57822"/>
        <dbReference type="EC" id="3.4.13.22"/>
    </reaction>
</comment>
<evidence type="ECO:0000313" key="12">
    <source>
        <dbReference type="Proteomes" id="UP000249061"/>
    </source>
</evidence>
<feature type="binding site" evidence="9">
    <location>
        <position position="195"/>
    </location>
    <ligand>
        <name>Zn(2+)</name>
        <dbReference type="ChEBI" id="CHEBI:29105"/>
        <note>catalytic</note>
    </ligand>
</feature>
<dbReference type="PANTHER" id="PTHR43126:SF2">
    <property type="entry name" value="D-ALANYL-D-ALANINE DIPEPTIDASE"/>
    <property type="match status" value="1"/>
</dbReference>
<dbReference type="GO" id="GO:0008237">
    <property type="term" value="F:metallopeptidase activity"/>
    <property type="evidence" value="ECO:0007669"/>
    <property type="project" value="UniProtKB-KW"/>
</dbReference>
<evidence type="ECO:0000256" key="6">
    <source>
        <dbReference type="ARBA" id="ARBA00022997"/>
    </source>
</evidence>
<dbReference type="Pfam" id="PF01427">
    <property type="entry name" value="Peptidase_M15"/>
    <property type="match status" value="1"/>
</dbReference>
<protein>
    <recommendedName>
        <fullName evidence="9 10">D-alanyl-D-alanine dipeptidase</fullName>
        <shortName evidence="9 10">D-Ala-D-Ala dipeptidase</shortName>
        <ecNumber evidence="9 10">3.4.13.22</ecNumber>
    </recommendedName>
</protein>
<evidence type="ECO:0000256" key="7">
    <source>
        <dbReference type="ARBA" id="ARBA00023049"/>
    </source>
</evidence>
<feature type="binding site" evidence="9">
    <location>
        <position position="127"/>
    </location>
    <ligand>
        <name>Zn(2+)</name>
        <dbReference type="ChEBI" id="CHEBI:29105"/>
        <note>catalytic</note>
    </ligand>
</feature>
<name>A0A2W5SYX9_9BACT</name>
<comment type="function">
    <text evidence="9 10">Catalyzes hydrolysis of the D-alanyl-D-alanine dipeptide.</text>
</comment>
<evidence type="ECO:0000256" key="3">
    <source>
        <dbReference type="ARBA" id="ARBA00022723"/>
    </source>
</evidence>
<feature type="binding site" evidence="9">
    <location>
        <position position="134"/>
    </location>
    <ligand>
        <name>Zn(2+)</name>
        <dbReference type="ChEBI" id="CHEBI:29105"/>
        <note>catalytic</note>
    </ligand>
</feature>
<evidence type="ECO:0000256" key="8">
    <source>
        <dbReference type="ARBA" id="ARBA00023316"/>
    </source>
</evidence>